<dbReference type="OrthoDB" id="5796386at2759"/>
<dbReference type="WormBase" id="C15C7.6">
    <property type="protein sequence ID" value="CE37092"/>
    <property type="gene ID" value="WBGene00015792"/>
</dbReference>
<dbReference type="AGR" id="WB:WBGene00015792"/>
<proteinExistence type="predicted"/>
<dbReference type="EMBL" id="BX284606">
    <property type="protein sequence ID" value="CCD64590.1"/>
    <property type="molecule type" value="Genomic_DNA"/>
</dbReference>
<dbReference type="RefSeq" id="NP_508545.2">
    <property type="nucleotide sequence ID" value="NM_076144.7"/>
</dbReference>
<organism evidence="3 4">
    <name type="scientific">Caenorhabditis elegans</name>
    <dbReference type="NCBI Taxonomy" id="6239"/>
    <lineage>
        <taxon>Eukaryota</taxon>
        <taxon>Metazoa</taxon>
        <taxon>Ecdysozoa</taxon>
        <taxon>Nematoda</taxon>
        <taxon>Chromadorea</taxon>
        <taxon>Rhabditida</taxon>
        <taxon>Rhabditina</taxon>
        <taxon>Rhabditomorpha</taxon>
        <taxon>Rhabditoidea</taxon>
        <taxon>Rhabditidae</taxon>
        <taxon>Peloderinae</taxon>
        <taxon>Caenorhabditis</taxon>
    </lineage>
</organism>
<protein>
    <submittedName>
        <fullName evidence="3">Glycoprotein</fullName>
    </submittedName>
</protein>
<evidence type="ECO:0000313" key="4">
    <source>
        <dbReference type="Proteomes" id="UP000001940"/>
    </source>
</evidence>
<accession>Q18015</accession>
<keyword evidence="1" id="KW-0472">Membrane</keyword>
<keyword evidence="4" id="KW-1185">Reference proteome</keyword>
<keyword evidence="1" id="KW-0812">Transmembrane</keyword>
<dbReference type="UCSC" id="C15C7.6">
    <property type="organism name" value="c. elegans"/>
</dbReference>
<evidence type="ECO:0000256" key="2">
    <source>
        <dbReference type="SAM" id="SignalP"/>
    </source>
</evidence>
<dbReference type="PIR" id="T15512">
    <property type="entry name" value="T15512"/>
</dbReference>
<keyword evidence="2" id="KW-0732">Signal</keyword>
<name>Q18015_CAEEL</name>
<sequence>MAKMKLVVFLAFLASLVVADLLILRDRLTPATMEFTENIKRSCTSIDIIPGSDPNFNITYMIEMTCRKQNMRQKRFTEYFPVLSWLLKQHNSRNMEKEDQKYIDMLEFSDKMLYLEEVLEMPSINLPFDDIANLINWNGTEIIRYFNYPLGKIEDAWAALAKRTLQCDKANRLEMIVCGNFNPTRRMGLHKIVASIGHFSSLGTVFKYRNISTHAVLYDGKLFSMDSCRFLKNYYECQISRNTTCTVTSPENCPVEVVMAPTKVFVREYVGDYSVVAAVAEAYQTMIHGHYSTHQMGISQHVSLLLPIGSYAKFNNVKVFGKSLNAFDHFAVNTEADHLPVSHEDLDKLEANYGNTEEVLRHRALLKSEFSQFLDRNLMLIIILLTIVFLVTVTIAGVSITLRKKNFQSLPVVLYSNNKVTIIQ</sequence>
<feature type="signal peptide" evidence="2">
    <location>
        <begin position="1"/>
        <end position="19"/>
    </location>
</feature>
<evidence type="ECO:0000256" key="1">
    <source>
        <dbReference type="SAM" id="Phobius"/>
    </source>
</evidence>
<feature type="transmembrane region" description="Helical" evidence="1">
    <location>
        <begin position="378"/>
        <end position="402"/>
    </location>
</feature>
<dbReference type="CTD" id="182634"/>
<evidence type="ECO:0000313" key="5">
    <source>
        <dbReference type="WormBase" id="C15C7.6"/>
    </source>
</evidence>
<dbReference type="KEGG" id="cel:CELE_C15C7.6"/>
<dbReference type="eggNOG" id="ENOG502THS2">
    <property type="taxonomic scope" value="Eukaryota"/>
</dbReference>
<dbReference type="Proteomes" id="UP000001940">
    <property type="component" value="Chromosome X"/>
</dbReference>
<dbReference type="InParanoid" id="Q18015"/>
<evidence type="ECO:0000313" key="3">
    <source>
        <dbReference type="EMBL" id="CCD64590.1"/>
    </source>
</evidence>
<dbReference type="OMA" id="ISADSCH"/>
<dbReference type="GeneID" id="182634"/>
<dbReference type="AlphaFoldDB" id="Q18015"/>
<dbReference type="SMR" id="Q18015"/>
<dbReference type="Bgee" id="WBGene00015792">
    <property type="expression patterns" value="Expressed in larva and 1 other cell type or tissue"/>
</dbReference>
<reference evidence="3 4" key="1">
    <citation type="journal article" date="1998" name="Science">
        <title>Genome sequence of the nematode C. elegans: a platform for investigating biology.</title>
        <authorList>
            <consortium name="The C. elegans sequencing consortium"/>
            <person name="Sulson J.E."/>
            <person name="Waterston R."/>
        </authorList>
    </citation>
    <scope>NUCLEOTIDE SEQUENCE [LARGE SCALE GENOMIC DNA]</scope>
    <source>
        <strain evidence="3 4">Bristol N2</strain>
    </source>
</reference>
<keyword evidence="1" id="KW-1133">Transmembrane helix</keyword>
<dbReference type="FunCoup" id="Q18015">
    <property type="interactions" value="811"/>
</dbReference>
<dbReference type="HOGENOM" id="CLU_647657_0_0_1"/>
<feature type="chain" id="PRO_5004186885" evidence="2">
    <location>
        <begin position="20"/>
        <end position="424"/>
    </location>
</feature>
<dbReference type="PaxDb" id="6239-C15C7.6"/>
<gene>
    <name evidence="3 5" type="ORF">C15C7.6</name>
    <name evidence="3" type="ORF">CELE_C15C7.6</name>
</gene>